<feature type="compositionally biased region" description="Basic and acidic residues" evidence="2">
    <location>
        <begin position="154"/>
        <end position="166"/>
    </location>
</feature>
<keyword evidence="1" id="KW-0175">Coiled coil</keyword>
<dbReference type="RefSeq" id="WP_213529085.1">
    <property type="nucleotide sequence ID" value="NZ_BOVJ01000089.1"/>
</dbReference>
<keyword evidence="5" id="KW-1185">Reference proteome</keyword>
<organism evidence="4 5">
    <name type="scientific">Paenibacillus cisolokensis</name>
    <dbReference type="NCBI Taxonomy" id="1658519"/>
    <lineage>
        <taxon>Bacteria</taxon>
        <taxon>Bacillati</taxon>
        <taxon>Bacillota</taxon>
        <taxon>Bacilli</taxon>
        <taxon>Bacillales</taxon>
        <taxon>Paenibacillaceae</taxon>
        <taxon>Paenibacillus</taxon>
    </lineage>
</organism>
<keyword evidence="3" id="KW-0812">Transmembrane</keyword>
<keyword evidence="3" id="KW-1133">Transmembrane helix</keyword>
<sequence length="166" mass="17924">MIVTWSVAAASAAFIALAVGSLIFLRAMLHRISRMQAAAETMERELQALAADVRGAVVPAGQTFAAVKQQIERTAKLFEAVERFGDSANHVAGAVHRVSSVLADSAARHAERAAGQYREAIGNAMDWAELGLTAWQLLQAQRESAGMRSRVSQRRGEGHDKNERSV</sequence>
<accession>A0ABQ4N7Z3</accession>
<protein>
    <recommendedName>
        <fullName evidence="6">DUF948 domain-containing protein</fullName>
    </recommendedName>
</protein>
<keyword evidence="3" id="KW-0472">Membrane</keyword>
<evidence type="ECO:0008006" key="6">
    <source>
        <dbReference type="Google" id="ProtNLM"/>
    </source>
</evidence>
<feature type="region of interest" description="Disordered" evidence="2">
    <location>
        <begin position="146"/>
        <end position="166"/>
    </location>
</feature>
<evidence type="ECO:0000313" key="5">
    <source>
        <dbReference type="Proteomes" id="UP000680304"/>
    </source>
</evidence>
<proteinExistence type="predicted"/>
<name>A0ABQ4N7Z3_9BACL</name>
<dbReference type="EMBL" id="BOVJ01000089">
    <property type="protein sequence ID" value="GIQ64315.1"/>
    <property type="molecule type" value="Genomic_DNA"/>
</dbReference>
<comment type="caution">
    <text evidence="4">The sequence shown here is derived from an EMBL/GenBank/DDBJ whole genome shotgun (WGS) entry which is preliminary data.</text>
</comment>
<evidence type="ECO:0000313" key="4">
    <source>
        <dbReference type="EMBL" id="GIQ64315.1"/>
    </source>
</evidence>
<feature type="transmembrane region" description="Helical" evidence="3">
    <location>
        <begin position="6"/>
        <end position="25"/>
    </location>
</feature>
<evidence type="ECO:0000256" key="3">
    <source>
        <dbReference type="SAM" id="Phobius"/>
    </source>
</evidence>
<feature type="coiled-coil region" evidence="1">
    <location>
        <begin position="25"/>
        <end position="52"/>
    </location>
</feature>
<reference evidence="4 5" key="1">
    <citation type="submission" date="2021-04" db="EMBL/GenBank/DDBJ databases">
        <title>Draft genome sequence of Paenibacillus cisolokensis, LC2-13A.</title>
        <authorList>
            <person name="Uke A."/>
            <person name="Chhe C."/>
            <person name="Baramee S."/>
            <person name="Kosugi A."/>
        </authorList>
    </citation>
    <scope>NUCLEOTIDE SEQUENCE [LARGE SCALE GENOMIC DNA]</scope>
    <source>
        <strain evidence="4 5">LC2-13A</strain>
    </source>
</reference>
<gene>
    <name evidence="4" type="ORF">PACILC2_28830</name>
</gene>
<dbReference type="Proteomes" id="UP000680304">
    <property type="component" value="Unassembled WGS sequence"/>
</dbReference>
<evidence type="ECO:0000256" key="1">
    <source>
        <dbReference type="SAM" id="Coils"/>
    </source>
</evidence>
<evidence type="ECO:0000256" key="2">
    <source>
        <dbReference type="SAM" id="MobiDB-lite"/>
    </source>
</evidence>